<dbReference type="Pfam" id="PF01799">
    <property type="entry name" value="Fer2_2"/>
    <property type="match status" value="1"/>
</dbReference>
<proteinExistence type="predicted"/>
<dbReference type="SUPFAM" id="SSF55961">
    <property type="entry name" value="Bet v1-like"/>
    <property type="match status" value="1"/>
</dbReference>
<dbReference type="EC" id="1.17.2.1" evidence="2"/>
<dbReference type="CDD" id="cd07823">
    <property type="entry name" value="SRPBCC_5"/>
    <property type="match status" value="1"/>
</dbReference>
<dbReference type="PANTHER" id="PTHR38588">
    <property type="entry name" value="BLL0334 PROTEIN"/>
    <property type="match status" value="1"/>
</dbReference>
<dbReference type="InterPro" id="IPR036884">
    <property type="entry name" value="2Fe-2S-bd_dom_sf"/>
</dbReference>
<feature type="domain" description="[2Fe-2S]-binding" evidence="1">
    <location>
        <begin position="1"/>
        <end position="42"/>
    </location>
</feature>
<sequence>MLVSARDLVLRLPEPDERSIRAGLSGNLCRCTGYVGIVRAVRAVIDQRRKRGIAPVAGGGRQALGPVGFGNATTTVTADFAAKPAAKAKTVDQMSGANAIPDFTPAKVFSDHFTVSYPPGRVFDMLGDVRQVAACLPGASLTGEPTPERVEGAIRVKLGPISADFRGAARLERDLEKLTGRIVGMGSDQRSRSSTQGEIRYHLVPTEEGAATRVELSIGYSLKGMLAQIARDGLVRDLAARLTADFARNLDRHLSGDRLAAATEEPQSLNGVSLLIEVLRKRALKAIRKLRE</sequence>
<dbReference type="InterPro" id="IPR023393">
    <property type="entry name" value="START-like_dom_sf"/>
</dbReference>
<comment type="caution">
    <text evidence="2">The sequence shown here is derived from an EMBL/GenBank/DDBJ whole genome shotgun (WGS) entry which is preliminary data.</text>
</comment>
<protein>
    <submittedName>
        <fullName evidence="2">Nicotinate dehydrogenase subunit A</fullName>
        <ecNumber evidence="2">1.17.2.1</ecNumber>
    </submittedName>
</protein>
<dbReference type="Gene3D" id="3.30.530.20">
    <property type="match status" value="1"/>
</dbReference>
<keyword evidence="2" id="KW-0560">Oxidoreductase</keyword>
<dbReference type="GO" id="GO:0046872">
    <property type="term" value="F:metal ion binding"/>
    <property type="evidence" value="ECO:0007669"/>
    <property type="project" value="InterPro"/>
</dbReference>
<dbReference type="Pfam" id="PF06240">
    <property type="entry name" value="COXG"/>
    <property type="match status" value="1"/>
</dbReference>
<evidence type="ECO:0000313" key="2">
    <source>
        <dbReference type="EMBL" id="OIQ71979.1"/>
    </source>
</evidence>
<dbReference type="InterPro" id="IPR002888">
    <property type="entry name" value="2Fe-2S-bd"/>
</dbReference>
<dbReference type="GO" id="GO:0016491">
    <property type="term" value="F:oxidoreductase activity"/>
    <property type="evidence" value="ECO:0007669"/>
    <property type="project" value="UniProtKB-KW"/>
</dbReference>
<reference evidence="2" key="1">
    <citation type="submission" date="2016-10" db="EMBL/GenBank/DDBJ databases">
        <title>Sequence of Gallionella enrichment culture.</title>
        <authorList>
            <person name="Poehlein A."/>
            <person name="Muehling M."/>
            <person name="Daniel R."/>
        </authorList>
    </citation>
    <scope>NUCLEOTIDE SEQUENCE</scope>
</reference>
<dbReference type="AlphaFoldDB" id="A0A1J5Q3E2"/>
<accession>A0A1J5Q3E2</accession>
<dbReference type="PANTHER" id="PTHR38588:SF1">
    <property type="entry name" value="BLL0334 PROTEIN"/>
    <property type="match status" value="1"/>
</dbReference>
<evidence type="ECO:0000259" key="1">
    <source>
        <dbReference type="Pfam" id="PF01799"/>
    </source>
</evidence>
<organism evidence="2">
    <name type="scientific">mine drainage metagenome</name>
    <dbReference type="NCBI Taxonomy" id="410659"/>
    <lineage>
        <taxon>unclassified sequences</taxon>
        <taxon>metagenomes</taxon>
        <taxon>ecological metagenomes</taxon>
    </lineage>
</organism>
<name>A0A1J5Q3E2_9ZZZZ</name>
<dbReference type="InterPro" id="IPR010419">
    <property type="entry name" value="CO_DH_gsu"/>
</dbReference>
<dbReference type="Gene3D" id="1.10.150.120">
    <property type="entry name" value="[2Fe-2S]-binding domain"/>
    <property type="match status" value="1"/>
</dbReference>
<gene>
    <name evidence="2" type="primary">nicA_5</name>
    <name evidence="2" type="ORF">GALL_464010</name>
</gene>
<dbReference type="EMBL" id="MLJW01003473">
    <property type="protein sequence ID" value="OIQ71979.1"/>
    <property type="molecule type" value="Genomic_DNA"/>
</dbReference>
<dbReference type="SUPFAM" id="SSF47741">
    <property type="entry name" value="CO dehydrogenase ISP C-domain like"/>
    <property type="match status" value="1"/>
</dbReference>